<proteinExistence type="predicted"/>
<gene>
    <name evidence="3" type="ORF">DM48_8090</name>
</gene>
<dbReference type="AlphaFoldDB" id="A0AAW3FBT9"/>
<keyword evidence="3" id="KW-0560">Oxidoreductase</keyword>
<evidence type="ECO:0000256" key="1">
    <source>
        <dbReference type="SAM" id="MobiDB-lite"/>
    </source>
</evidence>
<dbReference type="InterPro" id="IPR011251">
    <property type="entry name" value="Luciferase-like_dom"/>
</dbReference>
<dbReference type="PANTHER" id="PTHR30137">
    <property type="entry name" value="LUCIFERASE-LIKE MONOOXYGENASE"/>
    <property type="match status" value="1"/>
</dbReference>
<protein>
    <submittedName>
        <fullName evidence="3">Luciferase-like monooxygenase family protein</fullName>
    </submittedName>
</protein>
<comment type="caution">
    <text evidence="3">The sequence shown here is derived from an EMBL/GenBank/DDBJ whole genome shotgun (WGS) entry which is preliminary data.</text>
</comment>
<feature type="compositionally biased region" description="Low complexity" evidence="1">
    <location>
        <begin position="121"/>
        <end position="130"/>
    </location>
</feature>
<dbReference type="Proteomes" id="UP000029590">
    <property type="component" value="Unassembled WGS sequence"/>
</dbReference>
<dbReference type="GO" id="GO:0005829">
    <property type="term" value="C:cytosol"/>
    <property type="evidence" value="ECO:0007669"/>
    <property type="project" value="TreeGrafter"/>
</dbReference>
<dbReference type="GO" id="GO:0004497">
    <property type="term" value="F:monooxygenase activity"/>
    <property type="evidence" value="ECO:0007669"/>
    <property type="project" value="UniProtKB-KW"/>
</dbReference>
<dbReference type="SUPFAM" id="SSF51679">
    <property type="entry name" value="Bacterial luciferase-like"/>
    <property type="match status" value="1"/>
</dbReference>
<dbReference type="InterPro" id="IPR050766">
    <property type="entry name" value="Bact_Lucif_Oxidored"/>
</dbReference>
<sequence length="328" mass="35009">MLDALWAGRLQLGFGAQHHFRTEFGRLPSPLVLLAAIAQCTRRIELGTGLVTLPLEDPLRLAEDATVLDVLSIGRVQLRLGSGGANTDAFSAFGIDAGTRQTRSTASLERLEQALSGTPLAPGASAAADARNTDDQNDDAQAAPLRLQPPAAGMRERLWHSRSSPEGARLAAAHGNGLLLGTAVHDPRGVQLPLAQAYLAAWRERADAASRAPRLGVVRAVFPAADRRTALAELADDVLRLIPWLAATGHPGVTKPAAILRLLNVHHGHPDEVIESQRADPALFPIASYFLPAVQSERSSLDQSPRRRPTPAETIAPALDWRPALRAT</sequence>
<evidence type="ECO:0000313" key="4">
    <source>
        <dbReference type="Proteomes" id="UP000029590"/>
    </source>
</evidence>
<feature type="domain" description="Luciferase-like" evidence="2">
    <location>
        <begin position="16"/>
        <end position="242"/>
    </location>
</feature>
<accession>A0AAW3FBT9</accession>
<keyword evidence="3" id="KW-0503">Monooxygenase</keyword>
<dbReference type="EMBL" id="JPGG01000014">
    <property type="protein sequence ID" value="KGC19969.1"/>
    <property type="molecule type" value="Genomic_DNA"/>
</dbReference>
<reference evidence="3 4" key="1">
    <citation type="submission" date="2014-04" db="EMBL/GenBank/DDBJ databases">
        <authorList>
            <person name="Bishop-Lilly K.A."/>
            <person name="Broomall S.M."/>
            <person name="Chain P.S."/>
            <person name="Chertkov O."/>
            <person name="Coyne S.R."/>
            <person name="Daligault H.E."/>
            <person name="Davenport K.W."/>
            <person name="Erkkila T."/>
            <person name="Frey K.G."/>
            <person name="Gibbons H.S."/>
            <person name="Gu W."/>
            <person name="Jaissle J."/>
            <person name="Johnson S.L."/>
            <person name="Koroleva G.I."/>
            <person name="Ladner J.T."/>
            <person name="Lo C.-C."/>
            <person name="Minogue T.D."/>
            <person name="Munk C."/>
            <person name="Palacios G.F."/>
            <person name="Redden C.L."/>
            <person name="Rosenzweig C.N."/>
            <person name="Scholz M.B."/>
            <person name="Teshima H."/>
            <person name="Xu Y."/>
        </authorList>
    </citation>
    <scope>NUCLEOTIDE SEQUENCE [LARGE SCALE GENOMIC DNA]</scope>
    <source>
        <strain evidence="4">gladioli</strain>
    </source>
</reference>
<name>A0AAW3FBT9_BURGA</name>
<dbReference type="GO" id="GO:0016705">
    <property type="term" value="F:oxidoreductase activity, acting on paired donors, with incorporation or reduction of molecular oxygen"/>
    <property type="evidence" value="ECO:0007669"/>
    <property type="project" value="InterPro"/>
</dbReference>
<evidence type="ECO:0000259" key="2">
    <source>
        <dbReference type="Pfam" id="PF00296"/>
    </source>
</evidence>
<evidence type="ECO:0000313" key="3">
    <source>
        <dbReference type="EMBL" id="KGC19969.1"/>
    </source>
</evidence>
<dbReference type="PANTHER" id="PTHR30137:SF15">
    <property type="entry name" value="BLL6902 PROTEIN"/>
    <property type="match status" value="1"/>
</dbReference>
<dbReference type="Pfam" id="PF00296">
    <property type="entry name" value="Bac_luciferase"/>
    <property type="match status" value="1"/>
</dbReference>
<feature type="region of interest" description="Disordered" evidence="1">
    <location>
        <begin position="118"/>
        <end position="139"/>
    </location>
</feature>
<dbReference type="InterPro" id="IPR036661">
    <property type="entry name" value="Luciferase-like_sf"/>
</dbReference>
<feature type="region of interest" description="Disordered" evidence="1">
    <location>
        <begin position="297"/>
        <end position="328"/>
    </location>
</feature>
<dbReference type="Gene3D" id="3.20.20.30">
    <property type="entry name" value="Luciferase-like domain"/>
    <property type="match status" value="1"/>
</dbReference>
<organism evidence="3 4">
    <name type="scientific">Burkholderia gladioli</name>
    <name type="common">Pseudomonas marginata</name>
    <name type="synonym">Phytomonas marginata</name>
    <dbReference type="NCBI Taxonomy" id="28095"/>
    <lineage>
        <taxon>Bacteria</taxon>
        <taxon>Pseudomonadati</taxon>
        <taxon>Pseudomonadota</taxon>
        <taxon>Betaproteobacteria</taxon>
        <taxon>Burkholderiales</taxon>
        <taxon>Burkholderiaceae</taxon>
        <taxon>Burkholderia</taxon>
    </lineage>
</organism>